<gene>
    <name evidence="3" type="ORF">NDU88_000632</name>
</gene>
<comment type="caution">
    <text evidence="3">The sequence shown here is derived from an EMBL/GenBank/DDBJ whole genome shotgun (WGS) entry which is preliminary data.</text>
</comment>
<evidence type="ECO:0000313" key="4">
    <source>
        <dbReference type="Proteomes" id="UP001066276"/>
    </source>
</evidence>
<accession>A0AAV7VX68</accession>
<feature type="domain" description="Neuregulin 2 N-terminal" evidence="2">
    <location>
        <begin position="90"/>
        <end position="162"/>
    </location>
</feature>
<dbReference type="AlphaFoldDB" id="A0AAV7VX68"/>
<protein>
    <recommendedName>
        <fullName evidence="2">Neuregulin 2 N-terminal domain-containing protein</fullName>
    </recommendedName>
</protein>
<feature type="region of interest" description="Disordered" evidence="1">
    <location>
        <begin position="43"/>
        <end position="79"/>
    </location>
</feature>
<dbReference type="Pfam" id="PF25518">
    <property type="entry name" value="NRG2_N"/>
    <property type="match status" value="1"/>
</dbReference>
<dbReference type="Proteomes" id="UP001066276">
    <property type="component" value="Chromosome 1_2"/>
</dbReference>
<keyword evidence="4" id="KW-1185">Reference proteome</keyword>
<organism evidence="3 4">
    <name type="scientific">Pleurodeles waltl</name>
    <name type="common">Iberian ribbed newt</name>
    <dbReference type="NCBI Taxonomy" id="8319"/>
    <lineage>
        <taxon>Eukaryota</taxon>
        <taxon>Metazoa</taxon>
        <taxon>Chordata</taxon>
        <taxon>Craniata</taxon>
        <taxon>Vertebrata</taxon>
        <taxon>Euteleostomi</taxon>
        <taxon>Amphibia</taxon>
        <taxon>Batrachia</taxon>
        <taxon>Caudata</taxon>
        <taxon>Salamandroidea</taxon>
        <taxon>Salamandridae</taxon>
        <taxon>Pleurodelinae</taxon>
        <taxon>Pleurodeles</taxon>
    </lineage>
</organism>
<evidence type="ECO:0000259" key="2">
    <source>
        <dbReference type="Pfam" id="PF25518"/>
    </source>
</evidence>
<name>A0AAV7VX68_PLEWA</name>
<proteinExistence type="predicted"/>
<dbReference type="EMBL" id="JANPWB010000002">
    <property type="protein sequence ID" value="KAJ1205197.1"/>
    <property type="molecule type" value="Genomic_DNA"/>
</dbReference>
<reference evidence="3" key="1">
    <citation type="journal article" date="2022" name="bioRxiv">
        <title>Sequencing and chromosome-scale assembly of the giantPleurodeles waltlgenome.</title>
        <authorList>
            <person name="Brown T."/>
            <person name="Elewa A."/>
            <person name="Iarovenko S."/>
            <person name="Subramanian E."/>
            <person name="Araus A.J."/>
            <person name="Petzold A."/>
            <person name="Susuki M."/>
            <person name="Suzuki K.-i.T."/>
            <person name="Hayashi T."/>
            <person name="Toyoda A."/>
            <person name="Oliveira C."/>
            <person name="Osipova E."/>
            <person name="Leigh N.D."/>
            <person name="Simon A."/>
            <person name="Yun M.H."/>
        </authorList>
    </citation>
    <scope>NUCLEOTIDE SEQUENCE</scope>
    <source>
        <strain evidence="3">20211129_DDA</strain>
        <tissue evidence="3">Liver</tissue>
    </source>
</reference>
<evidence type="ECO:0000313" key="3">
    <source>
        <dbReference type="EMBL" id="KAJ1205197.1"/>
    </source>
</evidence>
<dbReference type="InterPro" id="IPR057909">
    <property type="entry name" value="NRG2_N"/>
</dbReference>
<evidence type="ECO:0000256" key="1">
    <source>
        <dbReference type="SAM" id="MobiDB-lite"/>
    </source>
</evidence>
<sequence length="192" mass="20489">MAASPPAALGRGLCYLSPSVVSVQELAERSRVVIEGRVQGFPVRPMSGNSDSTEERTTTDSNSDGKEDQTDTANGTAYTLSSLPPAARNGASPAAYLVKVHQVWAAKAGGLRRDSLLWVLGDFGSCLRLKEDSKYIFFIEPTNSSGHTGPGLFRASFPPLETGRNLKKEVSRVLCRGCENCLGCPSPHSLGF</sequence>
<feature type="compositionally biased region" description="Basic and acidic residues" evidence="1">
    <location>
        <begin position="53"/>
        <end position="69"/>
    </location>
</feature>